<dbReference type="InterPro" id="IPR000917">
    <property type="entry name" value="Sulfatase_N"/>
</dbReference>
<evidence type="ECO:0000259" key="10">
    <source>
        <dbReference type="Pfam" id="PF00884"/>
    </source>
</evidence>
<feature type="region of interest" description="Disordered" evidence="9">
    <location>
        <begin position="623"/>
        <end position="768"/>
    </location>
</feature>
<gene>
    <name evidence="13" type="primary">LOC113209914</name>
</gene>
<evidence type="ECO:0000256" key="5">
    <source>
        <dbReference type="ARBA" id="ARBA00022723"/>
    </source>
</evidence>
<dbReference type="OrthoDB" id="96314at2759"/>
<evidence type="ECO:0000256" key="8">
    <source>
        <dbReference type="SAM" id="Coils"/>
    </source>
</evidence>
<feature type="domain" description="Sulfatase N-terminal" evidence="10">
    <location>
        <begin position="16"/>
        <end position="211"/>
    </location>
</feature>
<dbReference type="PANTHER" id="PTHR43108:SF16">
    <property type="entry name" value="EXTRACELLULAR SULFATASE SULF-1 HOMOLOG"/>
    <property type="match status" value="1"/>
</dbReference>
<comment type="subcellular location">
    <subcellularLocation>
        <location evidence="2">Cell surface</location>
    </subcellularLocation>
    <subcellularLocation>
        <location evidence="3">Golgi apparatus</location>
        <location evidence="3">Golgi stack</location>
    </subcellularLocation>
</comment>
<evidence type="ECO:0000313" key="12">
    <source>
        <dbReference type="Proteomes" id="UP000504606"/>
    </source>
</evidence>
<keyword evidence="12" id="KW-1185">Reference proteome</keyword>
<evidence type="ECO:0000313" key="13">
    <source>
        <dbReference type="RefSeq" id="XP_052126284.1"/>
    </source>
</evidence>
<accession>A0A9C6UEV8</accession>
<feature type="compositionally biased region" description="Polar residues" evidence="9">
    <location>
        <begin position="644"/>
        <end position="654"/>
    </location>
</feature>
<feature type="compositionally biased region" description="Basic residues" evidence="9">
    <location>
        <begin position="1037"/>
        <end position="1056"/>
    </location>
</feature>
<dbReference type="InterPro" id="IPR024609">
    <property type="entry name" value="Extracellular_sulfatase_C"/>
</dbReference>
<dbReference type="GeneID" id="113209914"/>
<feature type="coiled-coil region" evidence="8">
    <location>
        <begin position="818"/>
        <end position="849"/>
    </location>
</feature>
<comment type="similarity">
    <text evidence="4">Belongs to the sulfatase family.</text>
</comment>
<feature type="compositionally biased region" description="Polar residues" evidence="9">
    <location>
        <begin position="676"/>
        <end position="698"/>
    </location>
</feature>
<reference evidence="13" key="1">
    <citation type="submission" date="2025-08" db="UniProtKB">
        <authorList>
            <consortium name="RefSeq"/>
        </authorList>
    </citation>
    <scope>IDENTIFICATION</scope>
    <source>
        <tissue evidence="13">Whole organism</tissue>
    </source>
</reference>
<keyword evidence="7" id="KW-0333">Golgi apparatus</keyword>
<dbReference type="GO" id="GO:0005795">
    <property type="term" value="C:Golgi stack"/>
    <property type="evidence" value="ECO:0007669"/>
    <property type="project" value="UniProtKB-SubCell"/>
</dbReference>
<dbReference type="CTD" id="23213"/>
<evidence type="ECO:0000256" key="1">
    <source>
        <dbReference type="ARBA" id="ARBA00001913"/>
    </source>
</evidence>
<proteinExistence type="inferred from homology"/>
<evidence type="ECO:0000256" key="4">
    <source>
        <dbReference type="ARBA" id="ARBA00008779"/>
    </source>
</evidence>
<dbReference type="SUPFAM" id="SSF53649">
    <property type="entry name" value="Alkaline phosphatase-like"/>
    <property type="match status" value="1"/>
</dbReference>
<dbReference type="Pfam" id="PF00884">
    <property type="entry name" value="Sulfatase"/>
    <property type="match status" value="1"/>
</dbReference>
<dbReference type="Gene3D" id="3.40.720.10">
    <property type="entry name" value="Alkaline Phosphatase, subunit A"/>
    <property type="match status" value="1"/>
</dbReference>
<evidence type="ECO:0000256" key="2">
    <source>
        <dbReference type="ARBA" id="ARBA00004241"/>
    </source>
</evidence>
<feature type="compositionally biased region" description="Low complexity" evidence="9">
    <location>
        <begin position="276"/>
        <end position="295"/>
    </location>
</feature>
<keyword evidence="8" id="KW-0175">Coiled coil</keyword>
<dbReference type="RefSeq" id="XP_052126284.1">
    <property type="nucleotide sequence ID" value="XM_052270324.1"/>
</dbReference>
<evidence type="ECO:0000259" key="11">
    <source>
        <dbReference type="Pfam" id="PF12548"/>
    </source>
</evidence>
<evidence type="ECO:0000256" key="9">
    <source>
        <dbReference type="SAM" id="MobiDB-lite"/>
    </source>
</evidence>
<comment type="cofactor">
    <cofactor evidence="1">
        <name>Ca(2+)</name>
        <dbReference type="ChEBI" id="CHEBI:29108"/>
    </cofactor>
</comment>
<dbReference type="KEGG" id="foc:113209914"/>
<dbReference type="InterPro" id="IPR017850">
    <property type="entry name" value="Alkaline_phosphatase_core_sf"/>
</dbReference>
<dbReference type="PANTHER" id="PTHR43108">
    <property type="entry name" value="N-ACETYLGLUCOSAMINE-6-SULFATASE FAMILY MEMBER"/>
    <property type="match status" value="1"/>
</dbReference>
<sequence>MNSRYYNYSINFNGERIKHGDDYHKDYYPDLIANDSVNFLRESRQYFPREPFGLVLSFPAPHGPEDSAPQYKDMFFNVSTHHTPTYDYAPNPDKQWILQVTGKMKPIHREFTDLLMTKRLQTLQSVDVAVERVYNELEAMGELDNTYIVYTSDHGYHLGQFGLVKGKSFPFEFDVRVPFLVRGPGVEAGAVVDEIVLNIDLAPTFLDMAGVVAPAHMDGRSFLRLLQLRGSRRRKRLRWPDTFLIESSGRRETPESVTEARHRWESFQHKSMGGNTSLSSPSSSTTARPTTAAADTSHEEDGSEEAANTDEEENEEDQEEEENDNDDDSVNHKTNNSLMRSPQEEFLSRSQTDLQLDNRVVPVLHPAEHTTPSKHERLALECKRPEMQTPCRFGQKWQCIMEGNRWRKHKCKFEGSLLFRSSLSRDTSGGKRCACFTPTGILYTRSEPEDRHSQKASSRKDKDSKNFKIRFGHLAQSEDVLSTHRWKRNTASAYINPTQSLHISQGLAERFQSSFTRINRSKRQTLEPLDHVVTIMEDIKKEMLSLEQASAKSKTDDLLVDEDRNKTAATPDCTVQSAGGVDCKYAEYTDPKVWRAHREKIDEQIRNLRAQLEGLKEIRRHLREKRPHLSTSHMEAKDDIGNGENFNGKSQSSWHLKHHNHRQHHGESHNHRRGRPSQTNISTHISQDSINSYATGNRSTTLSTSDSSLTQNLKQNQPIERNLENRNTMTNGWATDPNSGQPWAVGITPGLSSTNPKSKTLNKSGMNASPGRIDVTVIRPAGGNRKPLIPVYESHEQHTCYCEPDMSPKQKEKEAARRDRWRVKEERLRKKERKLKRKAKMEKECLSERMNCFNHDNDHWRTPPLWTSGPFCFCMNANNNTYSCIRTINVTHNFLYCEFVTGLITYYNPFEQWNRVHTLNSSELSYLRDQLAHLKACKGSRQCTVGPGAPPAPISSVTAPMASPSISRSGALGRNNGKKRKRPENSDEEVTSRSPFGSSNTASSSDQKKANGNANPKLTKIWSGRKPWASNEQWQSQHRRGSKGRPNRKPSSRTNRRRLESSSQGTRTD</sequence>
<keyword evidence="5" id="KW-0479">Metal-binding</keyword>
<feature type="region of interest" description="Disordered" evidence="9">
    <location>
        <begin position="265"/>
        <end position="349"/>
    </location>
</feature>
<dbReference type="GO" id="GO:0005539">
    <property type="term" value="F:glycosaminoglycan binding"/>
    <property type="evidence" value="ECO:0007669"/>
    <property type="project" value="TreeGrafter"/>
</dbReference>
<dbReference type="GO" id="GO:0046872">
    <property type="term" value="F:metal ion binding"/>
    <property type="evidence" value="ECO:0007669"/>
    <property type="project" value="UniProtKB-KW"/>
</dbReference>
<organism evidence="12 13">
    <name type="scientific">Frankliniella occidentalis</name>
    <name type="common">Western flower thrips</name>
    <name type="synonym">Euthrips occidentalis</name>
    <dbReference type="NCBI Taxonomy" id="133901"/>
    <lineage>
        <taxon>Eukaryota</taxon>
        <taxon>Metazoa</taxon>
        <taxon>Ecdysozoa</taxon>
        <taxon>Arthropoda</taxon>
        <taxon>Hexapoda</taxon>
        <taxon>Insecta</taxon>
        <taxon>Pterygota</taxon>
        <taxon>Neoptera</taxon>
        <taxon>Paraneoptera</taxon>
        <taxon>Thysanoptera</taxon>
        <taxon>Terebrantia</taxon>
        <taxon>Thripoidea</taxon>
        <taxon>Thripidae</taxon>
        <taxon>Frankliniella</taxon>
    </lineage>
</organism>
<dbReference type="Proteomes" id="UP000504606">
    <property type="component" value="Unplaced"/>
</dbReference>
<evidence type="ECO:0000256" key="3">
    <source>
        <dbReference type="ARBA" id="ARBA00004348"/>
    </source>
</evidence>
<feature type="compositionally biased region" description="Acidic residues" evidence="9">
    <location>
        <begin position="301"/>
        <end position="328"/>
    </location>
</feature>
<feature type="compositionally biased region" description="Basic residues" evidence="9">
    <location>
        <begin position="655"/>
        <end position="675"/>
    </location>
</feature>
<feature type="compositionally biased region" description="Polar residues" evidence="9">
    <location>
        <begin position="711"/>
        <end position="741"/>
    </location>
</feature>
<feature type="compositionally biased region" description="Low complexity" evidence="9">
    <location>
        <begin position="699"/>
        <end position="710"/>
    </location>
</feature>
<feature type="region of interest" description="Disordered" evidence="9">
    <location>
        <begin position="943"/>
        <end position="1069"/>
    </location>
</feature>
<dbReference type="AlphaFoldDB" id="A0A9C6UEV8"/>
<dbReference type="Pfam" id="PF12548">
    <property type="entry name" value="DUF3740"/>
    <property type="match status" value="1"/>
</dbReference>
<dbReference type="GO" id="GO:0009986">
    <property type="term" value="C:cell surface"/>
    <property type="evidence" value="ECO:0007669"/>
    <property type="project" value="UniProtKB-SubCell"/>
</dbReference>
<protein>
    <submittedName>
        <fullName evidence="13">Extracellular sulfatase SULF-1 homolog</fullName>
    </submittedName>
</protein>
<feature type="compositionally biased region" description="Polar residues" evidence="9">
    <location>
        <begin position="750"/>
        <end position="767"/>
    </location>
</feature>
<evidence type="ECO:0000256" key="7">
    <source>
        <dbReference type="ARBA" id="ARBA00023034"/>
    </source>
</evidence>
<feature type="compositionally biased region" description="Polar residues" evidence="9">
    <location>
        <begin position="992"/>
        <end position="1016"/>
    </location>
</feature>
<name>A0A9C6UEV8_FRAOC</name>
<dbReference type="GO" id="GO:0008449">
    <property type="term" value="F:N-acetylglucosamine-6-sulfatase activity"/>
    <property type="evidence" value="ECO:0007669"/>
    <property type="project" value="TreeGrafter"/>
</dbReference>
<keyword evidence="6" id="KW-0106">Calcium</keyword>
<evidence type="ECO:0000256" key="6">
    <source>
        <dbReference type="ARBA" id="ARBA00022837"/>
    </source>
</evidence>
<feature type="domain" description="Extracellular sulfatase C-terminal" evidence="11">
    <location>
        <begin position="551"/>
        <end position="628"/>
    </location>
</feature>